<protein>
    <submittedName>
        <fullName evidence="1">Uncharacterized protein</fullName>
    </submittedName>
</protein>
<name>A0AAV4SC05_CAEEX</name>
<accession>A0AAV4SC05</accession>
<evidence type="ECO:0000313" key="2">
    <source>
        <dbReference type="Proteomes" id="UP001054945"/>
    </source>
</evidence>
<dbReference type="EMBL" id="BPLR01009153">
    <property type="protein sequence ID" value="GIY29922.1"/>
    <property type="molecule type" value="Genomic_DNA"/>
</dbReference>
<comment type="caution">
    <text evidence="1">The sequence shown here is derived from an EMBL/GenBank/DDBJ whole genome shotgun (WGS) entry which is preliminary data.</text>
</comment>
<evidence type="ECO:0000313" key="1">
    <source>
        <dbReference type="EMBL" id="GIY29922.1"/>
    </source>
</evidence>
<proteinExistence type="predicted"/>
<keyword evidence="2" id="KW-1185">Reference proteome</keyword>
<sequence>MEAEEENSLLVPKYQGSRKEQLKVPAYQFYAVWARVTFRRGTRKKSFISIEISVSSVHFNLSLQGSESWIKARHLMKPGKGAAVLLGDSAKSNFGVLSIEKGKERKNIAPCAFYQLCVCATTCTEGTTVYKKLSERREDHRLKEEISLFMFRRKSKNTFEAIIPPSTRSGLALSAGLRNLPFCDFCLAFPGISKGAVHRRVPKTSKPERLHMGDHFIAQSEPLCT</sequence>
<organism evidence="1 2">
    <name type="scientific">Caerostris extrusa</name>
    <name type="common">Bark spider</name>
    <name type="synonym">Caerostris bankana</name>
    <dbReference type="NCBI Taxonomy" id="172846"/>
    <lineage>
        <taxon>Eukaryota</taxon>
        <taxon>Metazoa</taxon>
        <taxon>Ecdysozoa</taxon>
        <taxon>Arthropoda</taxon>
        <taxon>Chelicerata</taxon>
        <taxon>Arachnida</taxon>
        <taxon>Araneae</taxon>
        <taxon>Araneomorphae</taxon>
        <taxon>Entelegynae</taxon>
        <taxon>Araneoidea</taxon>
        <taxon>Araneidae</taxon>
        <taxon>Caerostris</taxon>
    </lineage>
</organism>
<gene>
    <name evidence="1" type="ORF">CEXT_286621</name>
</gene>
<dbReference type="Proteomes" id="UP001054945">
    <property type="component" value="Unassembled WGS sequence"/>
</dbReference>
<reference evidence="1 2" key="1">
    <citation type="submission" date="2021-06" db="EMBL/GenBank/DDBJ databases">
        <title>Caerostris extrusa draft genome.</title>
        <authorList>
            <person name="Kono N."/>
            <person name="Arakawa K."/>
        </authorList>
    </citation>
    <scope>NUCLEOTIDE SEQUENCE [LARGE SCALE GENOMIC DNA]</scope>
</reference>
<dbReference type="AlphaFoldDB" id="A0AAV4SC05"/>